<proteinExistence type="predicted"/>
<dbReference type="PANTHER" id="PTHR30570">
    <property type="entry name" value="PERIPLASMIC PHOSPHATE BINDING COMPONENT OF PHOSPHATE ABC TRANSPORTER"/>
    <property type="match status" value="1"/>
</dbReference>
<sequence length="961" mass="100067">MQYSVKLLVAALFALSPAVHPELRNFALAQVAQSPVFSLPETVPSGTTLSIQSSPNLGFAADALKQEFEAAYDGTEVDVEVTNSDGAIAALIDGDTDLAAIGRPLTEEEQAQDLTTVALDRAKIAIIVGPDNPFNGSLTFAQFAAMFRGEITDWAEVGGEPGPIRFVDRPEDSDTRRSLSQYEVFRGAAFEAGPSTDTVAEDDTAAVIQALNDDGISYAIAPHVTDQPAVKIVPMHQTLPDDPRYPYSQPRYFVYKGEPSPAIAAFLGYATSSTGQSALSAAQVAEVGAVAAGVTAPGTPAAEDIPAAAPAPGETDPAAEAPAEAPAEAAPVADSNAGFPWWWLLLPLAALGGLAWALGRSRRGLAPGPDTSVVAPPSAEPPLPTPVAPSAMEPPVAPAPVEPIVVPPVVDEPVAAAVPEASAPVVDLLEPAPVVPPEAEVTVDEVPAAPEPTVAPAEPEPSVPAAVPVTLGIAGLAAGAAVSEATAPVDDFPESAAIAPPEPEIVTVDEVPLAPEPVIVPQEPEPVAVDEVPAAPEPTVAPAEPEPSVPAAVPVTLGIVGLAAGAAASLASTEDQSAVEASKFNVIGRPTEGELDLSTIDDGLPPLPDGYGESRIVLMPRDPQWAYAYWDTPHTHKEELRRQGGEHLALRLYDVTGINLDDQAPHSLQQVSCDEMAREWYMQIPVSDRDYQVEIGYLTGDGRWLVLARSNTIRIPPVYPSDWTEEHFLTVTWDENLRGKTIMTLVDPRVRGADAGGQLHEQLYALAQGGEALRVDGSLFGSMQHVAGSMAPPISSFIFPSGAGLGAAAMVPGLPTMSGISGMTMSGISGLTQSGAGLAGLTTSGIGAFTMSGFSGLTMSGVGFGALAPRNFWLVADAELIVYGATEPDATVTVAGVPIELSEDGTFRFHQSFQDGVVDYPIMAVAADGEQSRNVHLTFERRTPDRNTNTKDEAQDEWPNS</sequence>
<evidence type="ECO:0000313" key="5">
    <source>
        <dbReference type="EMBL" id="OKH48777.1"/>
    </source>
</evidence>
<dbReference type="AlphaFoldDB" id="A0A1U7J795"/>
<feature type="region of interest" description="Disordered" evidence="2">
    <location>
        <begin position="301"/>
        <end position="328"/>
    </location>
</feature>
<accession>A0A1U7J795</accession>
<keyword evidence="6" id="KW-1185">Reference proteome</keyword>
<feature type="chain" id="PRO_5012256613" description="PBP domain-containing protein" evidence="3">
    <location>
        <begin position="22"/>
        <end position="961"/>
    </location>
</feature>
<dbReference type="Proteomes" id="UP000185557">
    <property type="component" value="Unassembled WGS sequence"/>
</dbReference>
<dbReference type="Pfam" id="PF12849">
    <property type="entry name" value="PBP_like_2"/>
    <property type="match status" value="1"/>
</dbReference>
<gene>
    <name evidence="5" type="ORF">NIES30_09600</name>
</gene>
<organism evidence="5 6">
    <name type="scientific">Phormidium tenue NIES-30</name>
    <dbReference type="NCBI Taxonomy" id="549789"/>
    <lineage>
        <taxon>Bacteria</taxon>
        <taxon>Bacillati</taxon>
        <taxon>Cyanobacteriota</taxon>
        <taxon>Cyanophyceae</taxon>
        <taxon>Oscillatoriophycideae</taxon>
        <taxon>Oscillatoriales</taxon>
        <taxon>Oscillatoriaceae</taxon>
        <taxon>Phormidium</taxon>
    </lineage>
</organism>
<evidence type="ECO:0000313" key="6">
    <source>
        <dbReference type="Proteomes" id="UP000185557"/>
    </source>
</evidence>
<dbReference type="Pfam" id="PF16258">
    <property type="entry name" value="DUF4912"/>
    <property type="match status" value="1"/>
</dbReference>
<dbReference type="OrthoDB" id="417618at2"/>
<evidence type="ECO:0000256" key="1">
    <source>
        <dbReference type="ARBA" id="ARBA00022729"/>
    </source>
</evidence>
<dbReference type="RefSeq" id="WP_073608188.1">
    <property type="nucleotide sequence ID" value="NZ_MRCG01000005.1"/>
</dbReference>
<dbReference type="EMBL" id="MRCG01000005">
    <property type="protein sequence ID" value="OKH48777.1"/>
    <property type="molecule type" value="Genomic_DNA"/>
</dbReference>
<reference evidence="5 6" key="1">
    <citation type="submission" date="2016-11" db="EMBL/GenBank/DDBJ databases">
        <title>Draft Genome Sequences of Nine Cyanobacterial Strains from Diverse Habitats.</title>
        <authorList>
            <person name="Zhu T."/>
            <person name="Hou S."/>
            <person name="Lu X."/>
            <person name="Hess W.R."/>
        </authorList>
    </citation>
    <scope>NUCLEOTIDE SEQUENCE [LARGE SCALE GENOMIC DNA]</scope>
    <source>
        <strain evidence="5 6">NIES-30</strain>
    </source>
</reference>
<feature type="signal peptide" evidence="3">
    <location>
        <begin position="1"/>
        <end position="21"/>
    </location>
</feature>
<feature type="region of interest" description="Disordered" evidence="2">
    <location>
        <begin position="939"/>
        <end position="961"/>
    </location>
</feature>
<dbReference type="InterPro" id="IPR024370">
    <property type="entry name" value="PBP_domain"/>
</dbReference>
<feature type="compositionally biased region" description="Basic and acidic residues" evidence="2">
    <location>
        <begin position="939"/>
        <end position="953"/>
    </location>
</feature>
<comment type="caution">
    <text evidence="5">The sequence shown here is derived from an EMBL/GenBank/DDBJ whole genome shotgun (WGS) entry which is preliminary data.</text>
</comment>
<evidence type="ECO:0000256" key="3">
    <source>
        <dbReference type="SAM" id="SignalP"/>
    </source>
</evidence>
<keyword evidence="1 3" id="KW-0732">Signal</keyword>
<dbReference type="Gene3D" id="3.40.190.10">
    <property type="entry name" value="Periplasmic binding protein-like II"/>
    <property type="match status" value="2"/>
</dbReference>
<evidence type="ECO:0000259" key="4">
    <source>
        <dbReference type="Pfam" id="PF12849"/>
    </source>
</evidence>
<dbReference type="InterPro" id="IPR050811">
    <property type="entry name" value="Phosphate_ABC_transporter"/>
</dbReference>
<name>A0A1U7J795_9CYAN</name>
<dbReference type="STRING" id="549789.NIES30_09600"/>
<protein>
    <recommendedName>
        <fullName evidence="4">PBP domain-containing protein</fullName>
    </recommendedName>
</protein>
<dbReference type="SUPFAM" id="SSF53850">
    <property type="entry name" value="Periplasmic binding protein-like II"/>
    <property type="match status" value="1"/>
</dbReference>
<dbReference type="InterPro" id="IPR032585">
    <property type="entry name" value="DUF4912"/>
</dbReference>
<feature type="domain" description="PBP" evidence="4">
    <location>
        <begin position="48"/>
        <end position="273"/>
    </location>
</feature>
<dbReference type="PANTHER" id="PTHR30570:SF1">
    <property type="entry name" value="PHOSPHATE-BINDING PROTEIN PSTS"/>
    <property type="match status" value="1"/>
</dbReference>
<evidence type="ECO:0000256" key="2">
    <source>
        <dbReference type="SAM" id="MobiDB-lite"/>
    </source>
</evidence>